<keyword evidence="2" id="KW-1133">Transmembrane helix</keyword>
<evidence type="ECO:0008006" key="5">
    <source>
        <dbReference type="Google" id="ProtNLM"/>
    </source>
</evidence>
<dbReference type="AlphaFoldDB" id="A0A9P8WG47"/>
<comment type="caution">
    <text evidence="3">The sequence shown here is derived from an EMBL/GenBank/DDBJ whole genome shotgun (WGS) entry which is preliminary data.</text>
</comment>
<protein>
    <recommendedName>
        <fullName evidence="5">Transcription factor hoxa13</fullName>
    </recommendedName>
</protein>
<reference evidence="3 4" key="1">
    <citation type="journal article" date="2021" name="Nat. Commun.">
        <title>Genetic determinants of endophytism in the Arabidopsis root mycobiome.</title>
        <authorList>
            <person name="Mesny F."/>
            <person name="Miyauchi S."/>
            <person name="Thiergart T."/>
            <person name="Pickel B."/>
            <person name="Atanasova L."/>
            <person name="Karlsson M."/>
            <person name="Huettel B."/>
            <person name="Barry K.W."/>
            <person name="Haridas S."/>
            <person name="Chen C."/>
            <person name="Bauer D."/>
            <person name="Andreopoulos W."/>
            <person name="Pangilinan J."/>
            <person name="LaButti K."/>
            <person name="Riley R."/>
            <person name="Lipzen A."/>
            <person name="Clum A."/>
            <person name="Drula E."/>
            <person name="Henrissat B."/>
            <person name="Kohler A."/>
            <person name="Grigoriev I.V."/>
            <person name="Martin F.M."/>
            <person name="Hacquard S."/>
        </authorList>
    </citation>
    <scope>NUCLEOTIDE SEQUENCE [LARGE SCALE GENOMIC DNA]</scope>
    <source>
        <strain evidence="3 4">MPI-CAGE-CH-0241</strain>
    </source>
</reference>
<evidence type="ECO:0000313" key="4">
    <source>
        <dbReference type="Proteomes" id="UP000777438"/>
    </source>
</evidence>
<accession>A0A9P8WG47</accession>
<dbReference type="PANTHER" id="PTHR23242:SF9">
    <property type="entry name" value="TRANSCRIPTION FACTOR HOXA13"/>
    <property type="match status" value="1"/>
</dbReference>
<dbReference type="OrthoDB" id="3260408at2759"/>
<feature type="region of interest" description="Disordered" evidence="1">
    <location>
        <begin position="1"/>
        <end position="30"/>
    </location>
</feature>
<feature type="transmembrane region" description="Helical" evidence="2">
    <location>
        <begin position="37"/>
        <end position="59"/>
    </location>
</feature>
<gene>
    <name evidence="3" type="ORF">B0T10DRAFT_472008</name>
</gene>
<evidence type="ECO:0000256" key="1">
    <source>
        <dbReference type="SAM" id="MobiDB-lite"/>
    </source>
</evidence>
<sequence>MAESAGKKTGNGGAHPNGKPNGHAAGRRRPAKRSPSYLLWTLSIVARLSTWAAILTILFKCPSSIDKCDENSPFICKPYFQVKNTISPHLQPYYDQYAAPYVEVARPYYNIADNKIWKPTRSYAVQYAAPWVDKAQQHAWAQWEKNGQPQLSKYQGLVQEKYDQSVAPYVTRASDAVGPYYDIARTNVLQMYYEYFMPSYEFVHPYGIQGYNAASEFTTKTALPNAYWVWNKTYAFLDAQVWPHLRVLYIQNVEPQLIRIGERLGRFKVQDKAKTAYDNTTSSVVKDSAPSSFSRPAPQSTSSSLPTSEAPAASQSVESETEVEAKSQQAPEDFSDQYLNPVQPPEVAENETEKRRKAREMVTQDLAIWQNKFAAQADDGATDLEERVDEIAKRMIAQNAKTTGRELFNQLESTIELELQELKSKISSLVEVADERPDSVQGQVIDAVRSAGMAIKKRAQAIRQWRESYDKELQNTVIAVADIHFQILDETRSLALQHIGMRWAWTDGVTYKDWAKYHELKATLNEWTEQLKQLIVTHPSLLQAQDASAQVEDEGMEIASSAAKELARLKEVARWKITARDATDNFDSDEMKLAAEAALDAQAAEIAEAAAAEASSEVPSVDQLLSDITEDLTTDAVPVDDAAPTTDAAVSDTAFDDFDSLVGETTNEAASSTPDAPILESVIENVDSSPIGLADEMESSDIIDEGFSFASSFVAEGEETATVLTDEVVETVEDLASEASEAASSIFEEATSEATEAVQPQESTSTEFIASEASEVLLADSFTIVGNESDEPAAAVDEAIETEAEDSLNDNPVDQPSQVPQSDDEPVKRVMFGAVAQKVPERQVVLDDYDDEEGDNVITKASKAAQEAYSDAVSRASDQYSSALSVVSAQIYGTPEPVHNQLFSSVSAAYQNAVAAASEKLSNAVDAAASGVQGTPATTTTPTLVDWEYAESIAAQRLNEGKLWAEIQYQSALIALGLATATPTATASMEKYYEQAKFNYYAGLGMAQDRYYSFIAGASSALSSITATPTPTTNIASSASSLASVAQESASSAISAAGSSIASVAKAADDSVSSVVDSANEKISNAGLAIADNWSNVIAEMSAQIYGEPTPTAQIAWYEHIFSDMSSYASEATGVVSDKAESASDAASDAAKAASIEAERQYQAVNDLVSELVYGKEPSFTESAFSRLQAAYATVESLASAATEAVKDKVQHEKDEL</sequence>
<evidence type="ECO:0000313" key="3">
    <source>
        <dbReference type="EMBL" id="KAH6898214.1"/>
    </source>
</evidence>
<dbReference type="PANTHER" id="PTHR23242">
    <property type="entry name" value="TRANSCRIPTION FACTOR HOXA13"/>
    <property type="match status" value="1"/>
</dbReference>
<feature type="compositionally biased region" description="Polar residues" evidence="1">
    <location>
        <begin position="278"/>
        <end position="318"/>
    </location>
</feature>
<feature type="compositionally biased region" description="Polar residues" evidence="1">
    <location>
        <begin position="809"/>
        <end position="821"/>
    </location>
</feature>
<dbReference type="Proteomes" id="UP000777438">
    <property type="component" value="Unassembled WGS sequence"/>
</dbReference>
<keyword evidence="2" id="KW-0812">Transmembrane</keyword>
<dbReference type="EMBL" id="JAGPYM010000002">
    <property type="protein sequence ID" value="KAH6898214.1"/>
    <property type="molecule type" value="Genomic_DNA"/>
</dbReference>
<keyword evidence="4" id="KW-1185">Reference proteome</keyword>
<feature type="region of interest" description="Disordered" evidence="1">
    <location>
        <begin position="278"/>
        <end position="359"/>
    </location>
</feature>
<evidence type="ECO:0000256" key="2">
    <source>
        <dbReference type="SAM" id="Phobius"/>
    </source>
</evidence>
<name>A0A9P8WG47_9HYPO</name>
<organism evidence="3 4">
    <name type="scientific">Thelonectria olida</name>
    <dbReference type="NCBI Taxonomy" id="1576542"/>
    <lineage>
        <taxon>Eukaryota</taxon>
        <taxon>Fungi</taxon>
        <taxon>Dikarya</taxon>
        <taxon>Ascomycota</taxon>
        <taxon>Pezizomycotina</taxon>
        <taxon>Sordariomycetes</taxon>
        <taxon>Hypocreomycetidae</taxon>
        <taxon>Hypocreales</taxon>
        <taxon>Nectriaceae</taxon>
        <taxon>Thelonectria</taxon>
    </lineage>
</organism>
<keyword evidence="2" id="KW-0472">Membrane</keyword>
<feature type="region of interest" description="Disordered" evidence="1">
    <location>
        <begin position="804"/>
        <end position="825"/>
    </location>
</feature>
<proteinExistence type="predicted"/>